<dbReference type="InterPro" id="IPR016932">
    <property type="entry name" value="UCP029669"/>
</dbReference>
<dbReference type="EMBL" id="JAESND010000001">
    <property type="protein sequence ID" value="MBM3114821.1"/>
    <property type="molecule type" value="Genomic_DNA"/>
</dbReference>
<keyword evidence="3" id="KW-1185">Reference proteome</keyword>
<evidence type="ECO:0000313" key="3">
    <source>
        <dbReference type="Proteomes" id="UP000809431"/>
    </source>
</evidence>
<dbReference type="RefSeq" id="WP_203536485.1">
    <property type="nucleotide sequence ID" value="NZ_JAESND010000001.1"/>
</dbReference>
<evidence type="ECO:0000256" key="1">
    <source>
        <dbReference type="SAM" id="SignalP"/>
    </source>
</evidence>
<sequence>MRICLLALLLASPFAHSAPCTTQTPVGSDCQLSLSALRPTQANVGKMQVDDEAGKLAGKTAAQLDAYERKKQIPVVLSPDGDFYLTDRHHLASALLKIGQTQATVRVIGKIDSDFWPKMVTSHWTWLYDARGQAIQPAQLPASLAALGDDPYRSLAGYAQDAGAYDKAKRAYFVEFAWARYFGERMDWRAIDRTTLPAALKQAQQLACEPAASALPGYRKDCPAGAR</sequence>
<proteinExistence type="predicted"/>
<protein>
    <submittedName>
        <fullName evidence="2">Chromosome partitioning protein ParB</fullName>
    </submittedName>
</protein>
<dbReference type="Proteomes" id="UP000809431">
    <property type="component" value="Unassembled WGS sequence"/>
</dbReference>
<dbReference type="InterPro" id="IPR036086">
    <property type="entry name" value="ParB/Sulfiredoxin_sf"/>
</dbReference>
<dbReference type="SUPFAM" id="SSF110849">
    <property type="entry name" value="ParB/Sulfiredoxin"/>
    <property type="match status" value="1"/>
</dbReference>
<keyword evidence="1" id="KW-0732">Signal</keyword>
<organism evidence="2 3">
    <name type="scientific">Jeongeupia naejangsanensis</name>
    <dbReference type="NCBI Taxonomy" id="613195"/>
    <lineage>
        <taxon>Bacteria</taxon>
        <taxon>Pseudomonadati</taxon>
        <taxon>Pseudomonadota</taxon>
        <taxon>Betaproteobacteria</taxon>
        <taxon>Neisseriales</taxon>
        <taxon>Chitinibacteraceae</taxon>
        <taxon>Jeongeupia</taxon>
    </lineage>
</organism>
<dbReference type="Gene3D" id="3.90.1530.10">
    <property type="entry name" value="Conserved hypothetical protein from pyrococcus furiosus pfu- 392566-001, ParB domain"/>
    <property type="match status" value="1"/>
</dbReference>
<gene>
    <name evidence="2" type="ORF">JMJ54_03170</name>
</gene>
<name>A0ABS2BGU0_9NEIS</name>
<dbReference type="InterPro" id="IPR014956">
    <property type="entry name" value="ParBc_2"/>
</dbReference>
<comment type="caution">
    <text evidence="2">The sequence shown here is derived from an EMBL/GenBank/DDBJ whole genome shotgun (WGS) entry which is preliminary data.</text>
</comment>
<dbReference type="PIRSF" id="PIRSF029669">
    <property type="entry name" value="UCP029669"/>
    <property type="match status" value="1"/>
</dbReference>
<dbReference type="CDD" id="cd16390">
    <property type="entry name" value="ParB_N_Srx_like"/>
    <property type="match status" value="1"/>
</dbReference>
<reference evidence="2 3" key="1">
    <citation type="submission" date="2021-01" db="EMBL/GenBank/DDBJ databases">
        <title>Draft Genome Sequence and Polyhydroxyalkanoate Biosynthetic Potential of Jeongeupia naejangsanensis Type Strain DSM 24253.</title>
        <authorList>
            <person name="Turrini P."/>
            <person name="Artuso I."/>
            <person name="Lugli G.A."/>
            <person name="Frangipani E."/>
            <person name="Ventura M."/>
            <person name="Visca P."/>
        </authorList>
    </citation>
    <scope>NUCLEOTIDE SEQUENCE [LARGE SCALE GENOMIC DNA]</scope>
    <source>
        <strain evidence="2 3">DSM 24253</strain>
    </source>
</reference>
<dbReference type="Pfam" id="PF08857">
    <property type="entry name" value="ParBc_2"/>
    <property type="match status" value="1"/>
</dbReference>
<feature type="chain" id="PRO_5045874199" evidence="1">
    <location>
        <begin position="18"/>
        <end position="227"/>
    </location>
</feature>
<accession>A0ABS2BGU0</accession>
<evidence type="ECO:0000313" key="2">
    <source>
        <dbReference type="EMBL" id="MBM3114821.1"/>
    </source>
</evidence>
<feature type="signal peptide" evidence="1">
    <location>
        <begin position="1"/>
        <end position="17"/>
    </location>
</feature>
<dbReference type="Gene3D" id="1.10.8.10">
    <property type="entry name" value="DNA helicase RuvA subunit, C-terminal domain"/>
    <property type="match status" value="1"/>
</dbReference>